<organism evidence="1 2">
    <name type="scientific">Paxillus rubicundulus Ve08.2h10</name>
    <dbReference type="NCBI Taxonomy" id="930991"/>
    <lineage>
        <taxon>Eukaryota</taxon>
        <taxon>Fungi</taxon>
        <taxon>Dikarya</taxon>
        <taxon>Basidiomycota</taxon>
        <taxon>Agaricomycotina</taxon>
        <taxon>Agaricomycetes</taxon>
        <taxon>Agaricomycetidae</taxon>
        <taxon>Boletales</taxon>
        <taxon>Paxilineae</taxon>
        <taxon>Paxillaceae</taxon>
        <taxon>Paxillus</taxon>
    </lineage>
</organism>
<dbReference type="HOGENOM" id="CLU_1396758_0_0_1"/>
<evidence type="ECO:0000313" key="2">
    <source>
        <dbReference type="Proteomes" id="UP000054538"/>
    </source>
</evidence>
<gene>
    <name evidence="1" type="ORF">PAXRUDRAFT_827761</name>
</gene>
<evidence type="ECO:0000313" key="1">
    <source>
        <dbReference type="EMBL" id="KIK94663.1"/>
    </source>
</evidence>
<name>A0A0D0DQH4_9AGAM</name>
<accession>A0A0D0DQH4</accession>
<dbReference type="EMBL" id="KN825092">
    <property type="protein sequence ID" value="KIK94663.1"/>
    <property type="molecule type" value="Genomic_DNA"/>
</dbReference>
<reference evidence="1 2" key="1">
    <citation type="submission" date="2014-04" db="EMBL/GenBank/DDBJ databases">
        <authorList>
            <consortium name="DOE Joint Genome Institute"/>
            <person name="Kuo A."/>
            <person name="Kohler A."/>
            <person name="Jargeat P."/>
            <person name="Nagy L.G."/>
            <person name="Floudas D."/>
            <person name="Copeland A."/>
            <person name="Barry K.W."/>
            <person name="Cichocki N."/>
            <person name="Veneault-Fourrey C."/>
            <person name="LaButti K."/>
            <person name="Lindquist E.A."/>
            <person name="Lipzen A."/>
            <person name="Lundell T."/>
            <person name="Morin E."/>
            <person name="Murat C."/>
            <person name="Sun H."/>
            <person name="Tunlid A."/>
            <person name="Henrissat B."/>
            <person name="Grigoriev I.V."/>
            <person name="Hibbett D.S."/>
            <person name="Martin F."/>
            <person name="Nordberg H.P."/>
            <person name="Cantor M.N."/>
            <person name="Hua S.X."/>
        </authorList>
    </citation>
    <scope>NUCLEOTIDE SEQUENCE [LARGE SCALE GENOMIC DNA]</scope>
    <source>
        <strain evidence="1 2">Ve08.2h10</strain>
    </source>
</reference>
<keyword evidence="2" id="KW-1185">Reference proteome</keyword>
<sequence length="195" mass="22456">MMFGLKARARSRISTLEAQLCGRVPLIHFRGRRTFQICTSISFRCDFAFYALRQQSKSPSCAMPPFLHYVLVTHNWQSLGIDVTRYNLSSSMRAYTPGTRRKCNLSDSTREHDSKGFSEADRRHIMAERRTRHSSCTLPDISVRHRVWKAPKRPNRFWYLPQGYILASAIRAELSLSVEYMSSTDIGDSPLDSCL</sequence>
<dbReference type="AlphaFoldDB" id="A0A0D0DQH4"/>
<dbReference type="InParanoid" id="A0A0D0DQH4"/>
<dbReference type="Proteomes" id="UP000054538">
    <property type="component" value="Unassembled WGS sequence"/>
</dbReference>
<protein>
    <submittedName>
        <fullName evidence="1">Uncharacterized protein</fullName>
    </submittedName>
</protein>
<proteinExistence type="predicted"/>
<reference evidence="2" key="2">
    <citation type="submission" date="2015-01" db="EMBL/GenBank/DDBJ databases">
        <title>Evolutionary Origins and Diversification of the Mycorrhizal Mutualists.</title>
        <authorList>
            <consortium name="DOE Joint Genome Institute"/>
            <consortium name="Mycorrhizal Genomics Consortium"/>
            <person name="Kohler A."/>
            <person name="Kuo A."/>
            <person name="Nagy L.G."/>
            <person name="Floudas D."/>
            <person name="Copeland A."/>
            <person name="Barry K.W."/>
            <person name="Cichocki N."/>
            <person name="Veneault-Fourrey C."/>
            <person name="LaButti K."/>
            <person name="Lindquist E.A."/>
            <person name="Lipzen A."/>
            <person name="Lundell T."/>
            <person name="Morin E."/>
            <person name="Murat C."/>
            <person name="Riley R."/>
            <person name="Ohm R."/>
            <person name="Sun H."/>
            <person name="Tunlid A."/>
            <person name="Henrissat B."/>
            <person name="Grigoriev I.V."/>
            <person name="Hibbett D.S."/>
            <person name="Martin F."/>
        </authorList>
    </citation>
    <scope>NUCLEOTIDE SEQUENCE [LARGE SCALE GENOMIC DNA]</scope>
    <source>
        <strain evidence="2">Ve08.2h10</strain>
    </source>
</reference>